<dbReference type="RefSeq" id="WP_118102787.1">
    <property type="nucleotide sequence ID" value="NZ_JADNHN010000002.1"/>
</dbReference>
<dbReference type="Proteomes" id="UP001212263">
    <property type="component" value="Unassembled WGS sequence"/>
</dbReference>
<reference evidence="2" key="2">
    <citation type="submission" date="2023-01" db="EMBL/GenBank/DDBJ databases">
        <title>Human gut microbiome strain richness.</title>
        <authorList>
            <person name="Chen-Liaw A."/>
        </authorList>
    </citation>
    <scope>NUCLEOTIDE SEQUENCE</scope>
    <source>
        <strain evidence="2">RTP21484st1_B7_RTP21484_190118</strain>
    </source>
</reference>
<dbReference type="Pfam" id="PF18925">
    <property type="entry name" value="DUF5675"/>
    <property type="match status" value="1"/>
</dbReference>
<protein>
    <submittedName>
        <fullName evidence="2">DUF5675 family protein</fullName>
    </submittedName>
</protein>
<comment type="caution">
    <text evidence="3">The sequence shown here is derived from an EMBL/GenBank/DDBJ whole genome shotgun (WGS) entry which is preliminary data.</text>
</comment>
<sequence length="136" mass="15518">MKLKLERLYLKPDYTIGKLYIDGKYFCDTLEDQVRDLAKERKIPGRTAIPAGVYEVIVNISPRFRRKLPRLLDVPGFDGILIHRGNTAEDTSGCILVGENRERGKVINSTRYEVQLTGILERAQEKGKITIEIIQS</sequence>
<evidence type="ECO:0000313" key="2">
    <source>
        <dbReference type="EMBL" id="MDB9221842.1"/>
    </source>
</evidence>
<name>A0A413IG69_9BACT</name>
<proteinExistence type="predicted"/>
<dbReference type="InterPro" id="IPR043732">
    <property type="entry name" value="DUF5675"/>
</dbReference>
<dbReference type="Proteomes" id="UP000284434">
    <property type="component" value="Unassembled WGS sequence"/>
</dbReference>
<accession>A0A413IG69</accession>
<evidence type="ECO:0000259" key="1">
    <source>
        <dbReference type="Pfam" id="PF18925"/>
    </source>
</evidence>
<evidence type="ECO:0000313" key="4">
    <source>
        <dbReference type="Proteomes" id="UP000284434"/>
    </source>
</evidence>
<dbReference type="EMBL" id="JAQMRD010000002">
    <property type="protein sequence ID" value="MDB9221842.1"/>
    <property type="molecule type" value="Genomic_DNA"/>
</dbReference>
<reference evidence="3 4" key="1">
    <citation type="submission" date="2018-08" db="EMBL/GenBank/DDBJ databases">
        <title>A genome reference for cultivated species of the human gut microbiota.</title>
        <authorList>
            <person name="Zou Y."/>
            <person name="Xue W."/>
            <person name="Luo G."/>
        </authorList>
    </citation>
    <scope>NUCLEOTIDE SEQUENCE [LARGE SCALE GENOMIC DNA]</scope>
    <source>
        <strain evidence="3 4">OF03-11</strain>
    </source>
</reference>
<evidence type="ECO:0000313" key="3">
    <source>
        <dbReference type="EMBL" id="RGY09530.1"/>
    </source>
</evidence>
<gene>
    <name evidence="3" type="ORF">DXA53_01735</name>
    <name evidence="2" type="ORF">PN645_02330</name>
</gene>
<dbReference type="EMBL" id="QSCO01000002">
    <property type="protein sequence ID" value="RGY09530.1"/>
    <property type="molecule type" value="Genomic_DNA"/>
</dbReference>
<organism evidence="3 4">
    <name type="scientific">Odoribacter splanchnicus</name>
    <dbReference type="NCBI Taxonomy" id="28118"/>
    <lineage>
        <taxon>Bacteria</taxon>
        <taxon>Pseudomonadati</taxon>
        <taxon>Bacteroidota</taxon>
        <taxon>Bacteroidia</taxon>
        <taxon>Bacteroidales</taxon>
        <taxon>Odoribacteraceae</taxon>
        <taxon>Odoribacter</taxon>
    </lineage>
</organism>
<feature type="domain" description="DUF5675" evidence="1">
    <location>
        <begin position="4"/>
        <end position="116"/>
    </location>
</feature>
<dbReference type="AlphaFoldDB" id="A0A413IG69"/>